<dbReference type="InterPro" id="IPR039425">
    <property type="entry name" value="RNA_pol_sigma-70-like"/>
</dbReference>
<evidence type="ECO:0000256" key="3">
    <source>
        <dbReference type="ARBA" id="ARBA00023082"/>
    </source>
</evidence>
<dbReference type="InterPro" id="IPR011517">
    <property type="entry name" value="RNA_pol_sigma70_ECF-like"/>
</dbReference>
<evidence type="ECO:0000259" key="5">
    <source>
        <dbReference type="Pfam" id="PF07638"/>
    </source>
</evidence>
<dbReference type="EMBL" id="SNZB01000003">
    <property type="protein sequence ID" value="TDR20507.1"/>
    <property type="molecule type" value="Genomic_DNA"/>
</dbReference>
<evidence type="ECO:0000256" key="2">
    <source>
        <dbReference type="ARBA" id="ARBA00023015"/>
    </source>
</evidence>
<proteinExistence type="inferred from homology"/>
<dbReference type="RefSeq" id="WP_162846812.1">
    <property type="nucleotide sequence ID" value="NZ_NIHB01000001.1"/>
</dbReference>
<keyword evidence="4" id="KW-0804">Transcription</keyword>
<dbReference type="PANTHER" id="PTHR43133:SF39">
    <property type="entry name" value="SIMILAR TO RNA POLYMERASE SIGMA-E FACTOR"/>
    <property type="match status" value="1"/>
</dbReference>
<dbReference type="Pfam" id="PF07638">
    <property type="entry name" value="Sigma70_ECF"/>
    <property type="match status" value="1"/>
</dbReference>
<dbReference type="NCBIfam" id="TIGR02937">
    <property type="entry name" value="sigma70-ECF"/>
    <property type="match status" value="1"/>
</dbReference>
<dbReference type="Proteomes" id="UP000295724">
    <property type="component" value="Unassembled WGS sequence"/>
</dbReference>
<dbReference type="InterPro" id="IPR013324">
    <property type="entry name" value="RNA_pol_sigma_r3/r4-like"/>
</dbReference>
<protein>
    <submittedName>
        <fullName evidence="6">RNA polymerase sigma factor (TIGR02999 family)</fullName>
    </submittedName>
</protein>
<organism evidence="6 7">
    <name type="scientific">Marinicella litoralis</name>
    <dbReference type="NCBI Taxonomy" id="644220"/>
    <lineage>
        <taxon>Bacteria</taxon>
        <taxon>Pseudomonadati</taxon>
        <taxon>Pseudomonadota</taxon>
        <taxon>Gammaproteobacteria</taxon>
        <taxon>Lysobacterales</taxon>
        <taxon>Marinicellaceae</taxon>
        <taxon>Marinicella</taxon>
    </lineage>
</organism>
<keyword evidence="3" id="KW-0731">Sigma factor</keyword>
<evidence type="ECO:0000256" key="1">
    <source>
        <dbReference type="ARBA" id="ARBA00010641"/>
    </source>
</evidence>
<dbReference type="GO" id="GO:0006352">
    <property type="term" value="P:DNA-templated transcription initiation"/>
    <property type="evidence" value="ECO:0007669"/>
    <property type="project" value="InterPro"/>
</dbReference>
<dbReference type="InterPro" id="IPR053812">
    <property type="entry name" value="HTH_Sigma70_ECF-like"/>
</dbReference>
<dbReference type="SUPFAM" id="SSF88946">
    <property type="entry name" value="Sigma2 domain of RNA polymerase sigma factors"/>
    <property type="match status" value="1"/>
</dbReference>
<dbReference type="PANTHER" id="PTHR43133">
    <property type="entry name" value="RNA POLYMERASE ECF-TYPE SIGMA FACTO"/>
    <property type="match status" value="1"/>
</dbReference>
<dbReference type="InterPro" id="IPR013325">
    <property type="entry name" value="RNA_pol_sigma_r2"/>
</dbReference>
<evidence type="ECO:0000256" key="4">
    <source>
        <dbReference type="ARBA" id="ARBA00023163"/>
    </source>
</evidence>
<dbReference type="InterPro" id="IPR036388">
    <property type="entry name" value="WH-like_DNA-bd_sf"/>
</dbReference>
<evidence type="ECO:0000313" key="7">
    <source>
        <dbReference type="Proteomes" id="UP000295724"/>
    </source>
</evidence>
<sequence length="186" mass="21105">MTLDTNLTEYILAYSDGDSVALDVIIEALYDQLKLAAAKQLNKLNPESISANDLVHEVYLKFSANQSFNANSRMHFMAIAATAMRQLIIDQLKAKKRQKRGGDLYATTLSDKKMPLNDNALEIISVNEALSKLRAIDPKLAQTVECRYFAGYTEQETAEALNVNVRTVRRYWSRSKRWLLLELSNE</sequence>
<dbReference type="SUPFAM" id="SSF88659">
    <property type="entry name" value="Sigma3 and sigma4 domains of RNA polymerase sigma factors"/>
    <property type="match status" value="1"/>
</dbReference>
<dbReference type="AlphaFoldDB" id="A0A4R6XRI1"/>
<dbReference type="GO" id="GO:0016987">
    <property type="term" value="F:sigma factor activity"/>
    <property type="evidence" value="ECO:0007669"/>
    <property type="project" value="UniProtKB-KW"/>
</dbReference>
<feature type="domain" description="RNA polymerase sigma-70 ECF-like HTH" evidence="5">
    <location>
        <begin position="5"/>
        <end position="183"/>
    </location>
</feature>
<comment type="caution">
    <text evidence="6">The sequence shown here is derived from an EMBL/GenBank/DDBJ whole genome shotgun (WGS) entry which is preliminary data.</text>
</comment>
<comment type="similarity">
    <text evidence="1">Belongs to the sigma-70 factor family. ECF subfamily.</text>
</comment>
<dbReference type="Gene3D" id="1.10.1740.10">
    <property type="match status" value="1"/>
</dbReference>
<dbReference type="Gene3D" id="1.10.10.10">
    <property type="entry name" value="Winged helix-like DNA-binding domain superfamily/Winged helix DNA-binding domain"/>
    <property type="match status" value="1"/>
</dbReference>
<accession>A0A4R6XRI1</accession>
<gene>
    <name evidence="6" type="ORF">C8D91_1481</name>
</gene>
<keyword evidence="7" id="KW-1185">Reference proteome</keyword>
<evidence type="ECO:0000313" key="6">
    <source>
        <dbReference type="EMBL" id="TDR20507.1"/>
    </source>
</evidence>
<dbReference type="NCBIfam" id="TIGR02999">
    <property type="entry name" value="Sig-70_X6"/>
    <property type="match status" value="1"/>
</dbReference>
<name>A0A4R6XRI1_9GAMM</name>
<reference evidence="6 7" key="1">
    <citation type="submission" date="2019-03" db="EMBL/GenBank/DDBJ databases">
        <title>Genomic Encyclopedia of Type Strains, Phase IV (KMG-IV): sequencing the most valuable type-strain genomes for metagenomic binning, comparative biology and taxonomic classification.</title>
        <authorList>
            <person name="Goeker M."/>
        </authorList>
    </citation>
    <scope>NUCLEOTIDE SEQUENCE [LARGE SCALE GENOMIC DNA]</scope>
    <source>
        <strain evidence="6 7">DSM 25488</strain>
    </source>
</reference>
<dbReference type="InterPro" id="IPR014284">
    <property type="entry name" value="RNA_pol_sigma-70_dom"/>
</dbReference>
<keyword evidence="2" id="KW-0805">Transcription regulation</keyword>